<feature type="repeat" description="TPR" evidence="9">
    <location>
        <begin position="708"/>
        <end position="741"/>
    </location>
</feature>
<dbReference type="GO" id="GO:0016020">
    <property type="term" value="C:membrane"/>
    <property type="evidence" value="ECO:0007669"/>
    <property type="project" value="UniProtKB-SubCell"/>
</dbReference>
<dbReference type="Gene3D" id="3.10.50.40">
    <property type="match status" value="1"/>
</dbReference>
<dbReference type="InterPro" id="IPR042282">
    <property type="entry name" value="FKBP6/shu"/>
</dbReference>
<evidence type="ECO:0000256" key="6">
    <source>
        <dbReference type="ARBA" id="ARBA00022989"/>
    </source>
</evidence>
<feature type="transmembrane region" description="Helical" evidence="11">
    <location>
        <begin position="309"/>
        <end position="335"/>
    </location>
</feature>
<evidence type="ECO:0000256" key="7">
    <source>
        <dbReference type="ARBA" id="ARBA00023136"/>
    </source>
</evidence>
<evidence type="ECO:0000256" key="9">
    <source>
        <dbReference type="PROSITE-ProRule" id="PRU00339"/>
    </source>
</evidence>
<sequence length="858" mass="97572">MRKSSVRKLKENPSTESLVSNKTKTSSWHRFKSKCPKCFRRAQSTHPVSISTITKTVADSANATADPKSGSCLRKYLLCFRCQCKKLSKAKKSPIEDSKRSCRPEWRCFRLKSGFENVFDKVAFCKRKKKVSSKFSAASTPVEDTEVACVGPLSEEGKPGLCGHCSGRVFKCLGILCCVNSAFCVKMRGKCEAGCSCCRKCVCCGDRKKKAISEAERRRSTISVPRRRRWIRYFTDFPKLDAGFVEHGSMMRAAIPVLPVPLAWICFILNVFLPGFGTLSSGIFCLFVGKPRFSINDSIFARIGSFVVNLLVASSQLFTVLFCLVGWGWSIWWGVMMLRMAKKNKRIVLAEQGAGETHLSPVAAKSRDPEKGTKRLLFSAGVTMSKRIDLESELLEEPVSRLEKPVDLKDIIDKVSDFTIRTIDEDEIERMEETDISQVYSMEELEPYCLTDVLEPASDDDDDDPNYDEISKSFPVFRKKMFNVTEDGKVMKLIDHESHDEKVPDEGNIVVYYRYSAYVEFCETPFDCSGLRQKRPVCNTLGICDIIPGLEIALRSMRRGEKAKFLVHPDLAYRESGVPPRIPPQATILYDVQLVDICVDSKVEYVHPKNRTFAENLKLAQSMRKRGNVFKTVEKNVNGAISAYRKGLQILLETSMDNDKDEALRKKEMIHFYCNLAVCYLEKKRYKMVCNMYNDARIDCSPHAEKNPKLLYCSGKALKMLGSFDEALTRLRRALRLKPADESILKELDATSEAQKKHQDEEKRACKRIFGFLNPDDAEKTNEEDEALLQTVGSEFKDAFMQTLDYMDSSDRKTETINANILTYAEKRFINKICKERNFLIRTPKEDTILIIKKSVPH</sequence>
<evidence type="ECO:0000256" key="1">
    <source>
        <dbReference type="ARBA" id="ARBA00004141"/>
    </source>
</evidence>
<keyword evidence="14" id="KW-1185">Reference proteome</keyword>
<keyword evidence="4" id="KW-0677">Repeat</keyword>
<dbReference type="PROSITE" id="PS50059">
    <property type="entry name" value="FKBP_PPIASE"/>
    <property type="match status" value="1"/>
</dbReference>
<keyword evidence="8" id="KW-0697">Rotamase</keyword>
<evidence type="ECO:0000256" key="5">
    <source>
        <dbReference type="ARBA" id="ARBA00022803"/>
    </source>
</evidence>
<keyword evidence="6 11" id="KW-1133">Transmembrane helix</keyword>
<name>A0AAN9TC49_9HEMI</name>
<dbReference type="InterPro" id="IPR026673">
    <property type="entry name" value="SPEC3/Stum"/>
</dbReference>
<dbReference type="InterPro" id="IPR019734">
    <property type="entry name" value="TPR_rpt"/>
</dbReference>
<dbReference type="SUPFAM" id="SSF54534">
    <property type="entry name" value="FKBP-like"/>
    <property type="match status" value="1"/>
</dbReference>
<comment type="similarity">
    <text evidence="2">Belongs to the FKBP6 family.</text>
</comment>
<evidence type="ECO:0000256" key="3">
    <source>
        <dbReference type="ARBA" id="ARBA00022692"/>
    </source>
</evidence>
<evidence type="ECO:0000313" key="14">
    <source>
        <dbReference type="Proteomes" id="UP001367676"/>
    </source>
</evidence>
<dbReference type="GO" id="GO:0003755">
    <property type="term" value="F:peptidyl-prolyl cis-trans isomerase activity"/>
    <property type="evidence" value="ECO:0007669"/>
    <property type="project" value="UniProtKB-KW"/>
</dbReference>
<comment type="catalytic activity">
    <reaction evidence="8">
        <text>[protein]-peptidylproline (omega=180) = [protein]-peptidylproline (omega=0)</text>
        <dbReference type="Rhea" id="RHEA:16237"/>
        <dbReference type="Rhea" id="RHEA-COMP:10747"/>
        <dbReference type="Rhea" id="RHEA-COMP:10748"/>
        <dbReference type="ChEBI" id="CHEBI:83833"/>
        <dbReference type="ChEBI" id="CHEBI:83834"/>
        <dbReference type="EC" id="5.2.1.8"/>
    </reaction>
</comment>
<keyword evidence="7 11" id="KW-0472">Membrane</keyword>
<dbReference type="InterPro" id="IPR011990">
    <property type="entry name" value="TPR-like_helical_dom_sf"/>
</dbReference>
<keyword evidence="3 11" id="KW-0812">Transmembrane</keyword>
<evidence type="ECO:0000313" key="13">
    <source>
        <dbReference type="EMBL" id="KAK7580369.1"/>
    </source>
</evidence>
<evidence type="ECO:0000256" key="8">
    <source>
        <dbReference type="PROSITE-ProRule" id="PRU00277"/>
    </source>
</evidence>
<dbReference type="PANTHER" id="PTHR46674:SF1">
    <property type="entry name" value="INACTIVE PEPTIDYL-PROLYL CIS-TRANS ISOMERASE FKBP6"/>
    <property type="match status" value="1"/>
</dbReference>
<dbReference type="Pfam" id="PF15795">
    <property type="entry name" value="Spec3"/>
    <property type="match status" value="1"/>
</dbReference>
<evidence type="ECO:0000256" key="11">
    <source>
        <dbReference type="SAM" id="Phobius"/>
    </source>
</evidence>
<dbReference type="InterPro" id="IPR046357">
    <property type="entry name" value="PPIase_dom_sf"/>
</dbReference>
<dbReference type="InterPro" id="IPR001179">
    <property type="entry name" value="PPIase_FKBP_dom"/>
</dbReference>
<feature type="transmembrane region" description="Helical" evidence="11">
    <location>
        <begin position="260"/>
        <end position="289"/>
    </location>
</feature>
<evidence type="ECO:0000256" key="4">
    <source>
        <dbReference type="ARBA" id="ARBA00022737"/>
    </source>
</evidence>
<evidence type="ECO:0000256" key="2">
    <source>
        <dbReference type="ARBA" id="ARBA00009648"/>
    </source>
</evidence>
<keyword evidence="8" id="KW-0413">Isomerase</keyword>
<dbReference type="GO" id="GO:0051879">
    <property type="term" value="F:Hsp90 protein binding"/>
    <property type="evidence" value="ECO:0007669"/>
    <property type="project" value="TreeGrafter"/>
</dbReference>
<dbReference type="AlphaFoldDB" id="A0AAN9TC49"/>
<keyword evidence="5 9" id="KW-0802">TPR repeat</keyword>
<protein>
    <recommendedName>
        <fullName evidence="8">peptidylprolyl isomerase</fullName>
        <ecNumber evidence="8">5.2.1.8</ecNumber>
    </recommendedName>
</protein>
<reference evidence="13 14" key="1">
    <citation type="submission" date="2024-03" db="EMBL/GenBank/DDBJ databases">
        <title>Adaptation during the transition from Ophiocordyceps entomopathogen to insect associate is accompanied by gene loss and intensified selection.</title>
        <authorList>
            <person name="Ward C.M."/>
            <person name="Onetto C.A."/>
            <person name="Borneman A.R."/>
        </authorList>
    </citation>
    <scope>NUCLEOTIDE SEQUENCE [LARGE SCALE GENOMIC DNA]</scope>
    <source>
        <strain evidence="13">AWRI1</strain>
        <tissue evidence="13">Single Adult Female</tissue>
    </source>
</reference>
<dbReference type="EC" id="5.2.1.8" evidence="8"/>
<dbReference type="Pfam" id="PF00254">
    <property type="entry name" value="FKBP_C"/>
    <property type="match status" value="1"/>
</dbReference>
<dbReference type="PROSITE" id="PS50005">
    <property type="entry name" value="TPR"/>
    <property type="match status" value="1"/>
</dbReference>
<dbReference type="EMBL" id="JBBCAQ010000034">
    <property type="protein sequence ID" value="KAK7580369.1"/>
    <property type="molecule type" value="Genomic_DNA"/>
</dbReference>
<dbReference type="Proteomes" id="UP001367676">
    <property type="component" value="Unassembled WGS sequence"/>
</dbReference>
<gene>
    <name evidence="13" type="ORF">V9T40_000998</name>
</gene>
<organism evidence="13 14">
    <name type="scientific">Parthenolecanium corni</name>
    <dbReference type="NCBI Taxonomy" id="536013"/>
    <lineage>
        <taxon>Eukaryota</taxon>
        <taxon>Metazoa</taxon>
        <taxon>Ecdysozoa</taxon>
        <taxon>Arthropoda</taxon>
        <taxon>Hexapoda</taxon>
        <taxon>Insecta</taxon>
        <taxon>Pterygota</taxon>
        <taxon>Neoptera</taxon>
        <taxon>Paraneoptera</taxon>
        <taxon>Hemiptera</taxon>
        <taxon>Sternorrhyncha</taxon>
        <taxon>Coccoidea</taxon>
        <taxon>Coccidae</taxon>
        <taxon>Parthenolecanium</taxon>
    </lineage>
</organism>
<comment type="caution">
    <text evidence="13">The sequence shown here is derived from an EMBL/GenBank/DDBJ whole genome shotgun (WGS) entry which is preliminary data.</text>
</comment>
<evidence type="ECO:0000259" key="12">
    <source>
        <dbReference type="PROSITE" id="PS50059"/>
    </source>
</evidence>
<dbReference type="GO" id="GO:0007283">
    <property type="term" value="P:spermatogenesis"/>
    <property type="evidence" value="ECO:0007669"/>
    <property type="project" value="TreeGrafter"/>
</dbReference>
<accession>A0AAN9TC49</accession>
<feature type="domain" description="PPIase FKBP-type" evidence="12">
    <location>
        <begin position="508"/>
        <end position="598"/>
    </location>
</feature>
<comment type="subcellular location">
    <subcellularLocation>
        <location evidence="1">Membrane</location>
        <topology evidence="1">Multi-pass membrane protein</topology>
    </subcellularLocation>
</comment>
<proteinExistence type="inferred from homology"/>
<feature type="region of interest" description="Disordered" evidence="10">
    <location>
        <begin position="1"/>
        <end position="22"/>
    </location>
</feature>
<dbReference type="GO" id="GO:0034587">
    <property type="term" value="P:piRNA processing"/>
    <property type="evidence" value="ECO:0007669"/>
    <property type="project" value="TreeGrafter"/>
</dbReference>
<dbReference type="GO" id="GO:0005737">
    <property type="term" value="C:cytoplasm"/>
    <property type="evidence" value="ECO:0007669"/>
    <property type="project" value="TreeGrafter"/>
</dbReference>
<dbReference type="Gene3D" id="1.25.40.10">
    <property type="entry name" value="Tetratricopeptide repeat domain"/>
    <property type="match status" value="1"/>
</dbReference>
<evidence type="ECO:0000256" key="10">
    <source>
        <dbReference type="SAM" id="MobiDB-lite"/>
    </source>
</evidence>
<dbReference type="SUPFAM" id="SSF48452">
    <property type="entry name" value="TPR-like"/>
    <property type="match status" value="1"/>
</dbReference>
<dbReference type="PANTHER" id="PTHR46674">
    <property type="entry name" value="INACTIVE PEPTIDYL-PROLYL CIS-TRANS ISOMERASE FKBP6"/>
    <property type="match status" value="1"/>
</dbReference>